<accession>A0A328ANJ0</accession>
<dbReference type="AlphaFoldDB" id="A0A328ANJ0"/>
<dbReference type="EMBL" id="QFYQ01000001">
    <property type="protein sequence ID" value="RAK54408.1"/>
    <property type="molecule type" value="Genomic_DNA"/>
</dbReference>
<sequence>MTENIFAQALEEPYHDYWHQLGKFVDRFASIERSMQSILRRLAGVSDPIGAAVFSGVKVDAASSIINRICDATGQDELKARLKPALDQLGVINNVRNNILHWGASRDSNSGEFIVSNAYWAASADRLREYRVTPIDLQAMIVDLHRIGLLLAREEFTEEELLKSRIAQRVFAEVQAGAWHYKSPQQQPPKTARQPQAPKRQRQRDASQRSH</sequence>
<dbReference type="OrthoDB" id="9256116at2"/>
<feature type="region of interest" description="Disordered" evidence="1">
    <location>
        <begin position="179"/>
        <end position="211"/>
    </location>
</feature>
<name>A0A328ANJ0_9CAUL</name>
<comment type="caution">
    <text evidence="2">The sequence shown here is derived from an EMBL/GenBank/DDBJ whole genome shotgun (WGS) entry which is preliminary data.</text>
</comment>
<dbReference type="Proteomes" id="UP000249254">
    <property type="component" value="Unassembled WGS sequence"/>
</dbReference>
<organism evidence="2 3">
    <name type="scientific">Phenylobacterium soli</name>
    <dbReference type="NCBI Taxonomy" id="2170551"/>
    <lineage>
        <taxon>Bacteria</taxon>
        <taxon>Pseudomonadati</taxon>
        <taxon>Pseudomonadota</taxon>
        <taxon>Alphaproteobacteria</taxon>
        <taxon>Caulobacterales</taxon>
        <taxon>Caulobacteraceae</taxon>
        <taxon>Phenylobacterium</taxon>
    </lineage>
</organism>
<evidence type="ECO:0000313" key="3">
    <source>
        <dbReference type="Proteomes" id="UP000249254"/>
    </source>
</evidence>
<evidence type="ECO:0000256" key="1">
    <source>
        <dbReference type="SAM" id="MobiDB-lite"/>
    </source>
</evidence>
<keyword evidence="3" id="KW-1185">Reference proteome</keyword>
<protein>
    <submittedName>
        <fullName evidence="2">Uncharacterized protein</fullName>
    </submittedName>
</protein>
<evidence type="ECO:0000313" key="2">
    <source>
        <dbReference type="EMBL" id="RAK54408.1"/>
    </source>
</evidence>
<gene>
    <name evidence="2" type="ORF">DJ017_07670</name>
</gene>
<dbReference type="RefSeq" id="WP_111528159.1">
    <property type="nucleotide sequence ID" value="NZ_JBHRSG010000004.1"/>
</dbReference>
<reference evidence="3" key="1">
    <citation type="submission" date="2018-05" db="EMBL/GenBank/DDBJ databases">
        <authorList>
            <person name="Li X."/>
        </authorList>
    </citation>
    <scope>NUCLEOTIDE SEQUENCE [LARGE SCALE GENOMIC DNA]</scope>
    <source>
        <strain evidence="3">LX32</strain>
    </source>
</reference>
<proteinExistence type="predicted"/>